<name>C7JE29_ACEP3</name>
<dbReference type="PANTHER" id="PTHR12151">
    <property type="entry name" value="ELECTRON TRANSPORT PROTIN SCO1/SENC FAMILY MEMBER"/>
    <property type="match status" value="1"/>
</dbReference>
<feature type="binding site" evidence="3">
    <location>
        <position position="134"/>
    </location>
    <ligand>
        <name>Cu cation</name>
        <dbReference type="ChEBI" id="CHEBI:23378"/>
    </ligand>
</feature>
<dbReference type="STRING" id="634452.APA01_20910"/>
<feature type="disulfide bond" description="Redox-active" evidence="4">
    <location>
        <begin position="130"/>
        <end position="134"/>
    </location>
</feature>
<keyword evidence="3" id="KW-0479">Metal-binding</keyword>
<protein>
    <submittedName>
        <fullName evidence="6">Electron transport transmembrane protein Sco1/SenC/PrrC</fullName>
    </submittedName>
</protein>
<accession>C7JE29</accession>
<feature type="binding site" evidence="3">
    <location>
        <position position="218"/>
    </location>
    <ligand>
        <name>Cu cation</name>
        <dbReference type="ChEBI" id="CHEBI:23378"/>
    </ligand>
</feature>
<evidence type="ECO:0000256" key="3">
    <source>
        <dbReference type="PIRSR" id="PIRSR603782-1"/>
    </source>
</evidence>
<dbReference type="Gene3D" id="3.40.30.10">
    <property type="entry name" value="Glutaredoxin"/>
    <property type="match status" value="1"/>
</dbReference>
<dbReference type="CDD" id="cd02968">
    <property type="entry name" value="SCO"/>
    <property type="match status" value="1"/>
</dbReference>
<dbReference type="PATRIC" id="fig|634452.3.peg.2179"/>
<keyword evidence="5" id="KW-0472">Membrane</keyword>
<reference evidence="6 7" key="1">
    <citation type="journal article" date="2009" name="Nucleic Acids Res.">
        <title>Whole-genome analyses reveal genetic instability of Acetobacter pasteurianus.</title>
        <authorList>
            <person name="Azuma Y."/>
            <person name="Hosoyama A."/>
            <person name="Matsutani M."/>
            <person name="Furuya N."/>
            <person name="Horikawa H."/>
            <person name="Harada T."/>
            <person name="Hirakawa H."/>
            <person name="Kuhara S."/>
            <person name="Matsushita K."/>
            <person name="Fujita N."/>
            <person name="Shirai M."/>
        </authorList>
    </citation>
    <scope>NUCLEOTIDE SEQUENCE [LARGE SCALE GENOMIC DNA]</scope>
    <source>
        <strain evidence="7">NBRC 105184 / IFO 3283-01</strain>
    </source>
</reference>
<dbReference type="PANTHER" id="PTHR12151:SF25">
    <property type="entry name" value="LINALOOL DEHYDRATASE_ISOMERASE DOMAIN-CONTAINING PROTEIN"/>
    <property type="match status" value="1"/>
</dbReference>
<dbReference type="BioCyc" id="APAS634452:APA01_RS10630-MONOMER"/>
<evidence type="ECO:0000313" key="6">
    <source>
        <dbReference type="EMBL" id="BAI00213.1"/>
    </source>
</evidence>
<dbReference type="EMBL" id="AP011121">
    <property type="protein sequence ID" value="BAI00213.1"/>
    <property type="molecule type" value="Genomic_DNA"/>
</dbReference>
<dbReference type="HOGENOM" id="CLU_050131_3_1_5"/>
<evidence type="ECO:0000256" key="2">
    <source>
        <dbReference type="ARBA" id="ARBA00023008"/>
    </source>
</evidence>
<dbReference type="GO" id="GO:0046872">
    <property type="term" value="F:metal ion binding"/>
    <property type="evidence" value="ECO:0007669"/>
    <property type="project" value="UniProtKB-KW"/>
</dbReference>
<dbReference type="KEGG" id="apt:APA01_20910"/>
<evidence type="ECO:0000256" key="5">
    <source>
        <dbReference type="SAM" id="Phobius"/>
    </source>
</evidence>
<keyword evidence="5 6" id="KW-0812">Transmembrane</keyword>
<evidence type="ECO:0000256" key="4">
    <source>
        <dbReference type="PIRSR" id="PIRSR603782-2"/>
    </source>
</evidence>
<gene>
    <name evidence="6" type="primary">sco1</name>
    <name evidence="6" type="synonym">senC</name>
    <name evidence="6" type="ordered locus">APA01_20910</name>
</gene>
<comment type="similarity">
    <text evidence="1">Belongs to the SCO1/2 family.</text>
</comment>
<evidence type="ECO:0000313" key="7">
    <source>
        <dbReference type="Proteomes" id="UP000000948"/>
    </source>
</evidence>
<proteinExistence type="inferred from homology"/>
<feature type="binding site" evidence="3">
    <location>
        <position position="130"/>
    </location>
    <ligand>
        <name>Cu cation</name>
        <dbReference type="ChEBI" id="CHEBI:23378"/>
    </ligand>
</feature>
<keyword evidence="2 3" id="KW-0186">Copper</keyword>
<dbReference type="Pfam" id="PF02630">
    <property type="entry name" value="SCO1-SenC"/>
    <property type="match status" value="1"/>
</dbReference>
<sequence>MDKTCSYPIPKYTCCFTPNRSYIMKRQCIAASICAVCYNMPMTQKSSRTTISDRSKPRSPHKQNWKTIFPVAGILFALLIGATGLRVVLTSRSHTQIGGPYALTDENGHVVSQAAFQGHYTLIYFGYTHCVDVCPLTLATVSAALDELGSQGKNITPIFISVDPARDTPAVVKEYIQRFSSRIVGLTGTEAQLQPIMTAFHVSARRRAITGDGYLMDHSSLLYLMDGQNHLAGMIPVDSSAHQITVELKQLLPPSKNHPS</sequence>
<keyword evidence="5" id="KW-1133">Transmembrane helix</keyword>
<dbReference type="InterPro" id="IPR003782">
    <property type="entry name" value="SCO1/SenC"/>
</dbReference>
<dbReference type="InterPro" id="IPR036249">
    <property type="entry name" value="Thioredoxin-like_sf"/>
</dbReference>
<evidence type="ECO:0000256" key="1">
    <source>
        <dbReference type="ARBA" id="ARBA00010996"/>
    </source>
</evidence>
<keyword evidence="4" id="KW-1015">Disulfide bond</keyword>
<dbReference type="Proteomes" id="UP000000948">
    <property type="component" value="Chromosome"/>
</dbReference>
<dbReference type="SUPFAM" id="SSF52833">
    <property type="entry name" value="Thioredoxin-like"/>
    <property type="match status" value="1"/>
</dbReference>
<dbReference type="FunFam" id="3.40.30.10:FF:000013">
    <property type="entry name" value="Blast:Protein SCO1 homolog, mitochondrial"/>
    <property type="match status" value="1"/>
</dbReference>
<organism evidence="6 7">
    <name type="scientific">Acetobacter pasteurianus (strain NBRC 105184 / IFO 3283-01)</name>
    <dbReference type="NCBI Taxonomy" id="634452"/>
    <lineage>
        <taxon>Bacteria</taxon>
        <taxon>Pseudomonadati</taxon>
        <taxon>Pseudomonadota</taxon>
        <taxon>Alphaproteobacteria</taxon>
        <taxon>Acetobacterales</taxon>
        <taxon>Acetobacteraceae</taxon>
        <taxon>Acetobacter</taxon>
    </lineage>
</organism>
<dbReference type="eggNOG" id="COG1999">
    <property type="taxonomic scope" value="Bacteria"/>
</dbReference>
<dbReference type="AlphaFoldDB" id="C7JE29"/>
<feature type="transmembrane region" description="Helical" evidence="5">
    <location>
        <begin position="68"/>
        <end position="89"/>
    </location>
</feature>